<protein>
    <submittedName>
        <fullName evidence="2">Uncharacterized protein</fullName>
    </submittedName>
</protein>
<keyword evidence="3" id="KW-1185">Reference proteome</keyword>
<name>A0A8J3T5W0_9ACTN</name>
<dbReference type="EMBL" id="BOOK01000069">
    <property type="protein sequence ID" value="GII05465.1"/>
    <property type="molecule type" value="Genomic_DNA"/>
</dbReference>
<evidence type="ECO:0000256" key="1">
    <source>
        <dbReference type="SAM" id="MobiDB-lite"/>
    </source>
</evidence>
<organism evidence="2 3">
    <name type="scientific">Planobispora takensis</name>
    <dbReference type="NCBI Taxonomy" id="1367882"/>
    <lineage>
        <taxon>Bacteria</taxon>
        <taxon>Bacillati</taxon>
        <taxon>Actinomycetota</taxon>
        <taxon>Actinomycetes</taxon>
        <taxon>Streptosporangiales</taxon>
        <taxon>Streptosporangiaceae</taxon>
        <taxon>Planobispora</taxon>
    </lineage>
</organism>
<feature type="region of interest" description="Disordered" evidence="1">
    <location>
        <begin position="1"/>
        <end position="39"/>
    </location>
</feature>
<gene>
    <name evidence="2" type="ORF">Pta02_74730</name>
</gene>
<dbReference type="RefSeq" id="WP_203879678.1">
    <property type="nucleotide sequence ID" value="NZ_BOOK01000069.1"/>
</dbReference>
<sequence>MTDRCADPGRRRHPYPPTPAAEHAPASPYPSGVLSEPGKTPALYKHVMRAALRPGNELRIVDLKALSDHDAAAP</sequence>
<reference evidence="2" key="1">
    <citation type="submission" date="2021-01" db="EMBL/GenBank/DDBJ databases">
        <title>Whole genome shotgun sequence of Planobispora takensis NBRC 109077.</title>
        <authorList>
            <person name="Komaki H."/>
            <person name="Tamura T."/>
        </authorList>
    </citation>
    <scope>NUCLEOTIDE SEQUENCE</scope>
    <source>
        <strain evidence="2">NBRC 109077</strain>
    </source>
</reference>
<dbReference type="AlphaFoldDB" id="A0A8J3T5W0"/>
<comment type="caution">
    <text evidence="2">The sequence shown here is derived from an EMBL/GenBank/DDBJ whole genome shotgun (WGS) entry which is preliminary data.</text>
</comment>
<evidence type="ECO:0000313" key="2">
    <source>
        <dbReference type="EMBL" id="GII05465.1"/>
    </source>
</evidence>
<dbReference type="Proteomes" id="UP000634476">
    <property type="component" value="Unassembled WGS sequence"/>
</dbReference>
<evidence type="ECO:0000313" key="3">
    <source>
        <dbReference type="Proteomes" id="UP000634476"/>
    </source>
</evidence>
<proteinExistence type="predicted"/>
<accession>A0A8J3T5W0</accession>